<accession>A0A919QHL1</accession>
<keyword evidence="2" id="KW-1133">Transmembrane helix</keyword>
<keyword evidence="4" id="KW-1185">Reference proteome</keyword>
<sequence>MNVMDMIDKVREAAAADRVFGRPITQGDVTVIPVARVAGGGGGGGGRREGEEGGEGSGGGFGVGATPVGMIVIKDGDARWRPLIDINRVIIGCQVVAVAALLTIRTLARLRARRDKRR</sequence>
<keyword evidence="2" id="KW-0472">Membrane</keyword>
<comment type="caution">
    <text evidence="3">The sequence shown here is derived from an EMBL/GenBank/DDBJ whole genome shotgun (WGS) entry which is preliminary data.</text>
</comment>
<name>A0A919QHL1_9ACTN</name>
<evidence type="ECO:0000256" key="1">
    <source>
        <dbReference type="SAM" id="MobiDB-lite"/>
    </source>
</evidence>
<feature type="transmembrane region" description="Helical" evidence="2">
    <location>
        <begin position="89"/>
        <end position="108"/>
    </location>
</feature>
<reference evidence="3" key="1">
    <citation type="submission" date="2021-01" db="EMBL/GenBank/DDBJ databases">
        <title>Whole genome shotgun sequence of Acrocarpospora phusangensis NBRC 108782.</title>
        <authorList>
            <person name="Komaki H."/>
            <person name="Tamura T."/>
        </authorList>
    </citation>
    <scope>NUCLEOTIDE SEQUENCE</scope>
    <source>
        <strain evidence="3">NBRC 108782</strain>
    </source>
</reference>
<keyword evidence="2" id="KW-0812">Transmembrane</keyword>
<feature type="region of interest" description="Disordered" evidence="1">
    <location>
        <begin position="38"/>
        <end position="64"/>
    </location>
</feature>
<evidence type="ECO:0008006" key="5">
    <source>
        <dbReference type="Google" id="ProtNLM"/>
    </source>
</evidence>
<dbReference type="EMBL" id="BOOA01000062">
    <property type="protein sequence ID" value="GIH27733.1"/>
    <property type="molecule type" value="Genomic_DNA"/>
</dbReference>
<dbReference type="InterPro" id="IPR014229">
    <property type="entry name" value="Spore_YtfJ"/>
</dbReference>
<evidence type="ECO:0000256" key="2">
    <source>
        <dbReference type="SAM" id="Phobius"/>
    </source>
</evidence>
<dbReference type="Pfam" id="PF09579">
    <property type="entry name" value="Spore_YtfJ"/>
    <property type="match status" value="1"/>
</dbReference>
<protein>
    <recommendedName>
        <fullName evidence="5">Sporulation protein</fullName>
    </recommendedName>
</protein>
<gene>
    <name evidence="3" type="ORF">Aph01nite_60430</name>
</gene>
<evidence type="ECO:0000313" key="3">
    <source>
        <dbReference type="EMBL" id="GIH27733.1"/>
    </source>
</evidence>
<dbReference type="AlphaFoldDB" id="A0A919QHL1"/>
<dbReference type="RefSeq" id="WP_204044382.1">
    <property type="nucleotide sequence ID" value="NZ_BOOA01000062.1"/>
</dbReference>
<proteinExistence type="predicted"/>
<organism evidence="3 4">
    <name type="scientific">Acrocarpospora phusangensis</name>
    <dbReference type="NCBI Taxonomy" id="1070424"/>
    <lineage>
        <taxon>Bacteria</taxon>
        <taxon>Bacillati</taxon>
        <taxon>Actinomycetota</taxon>
        <taxon>Actinomycetes</taxon>
        <taxon>Streptosporangiales</taxon>
        <taxon>Streptosporangiaceae</taxon>
        <taxon>Acrocarpospora</taxon>
    </lineage>
</organism>
<dbReference type="Proteomes" id="UP000640052">
    <property type="component" value="Unassembled WGS sequence"/>
</dbReference>
<evidence type="ECO:0000313" key="4">
    <source>
        <dbReference type="Proteomes" id="UP000640052"/>
    </source>
</evidence>